<keyword evidence="1" id="KW-0732">Signal</keyword>
<gene>
    <name evidence="2" type="ORF">SAMN07250955_104138</name>
</gene>
<feature type="chain" id="PRO_5013301665" description="Tat pathway signal sequence domain protein" evidence="1">
    <location>
        <begin position="23"/>
        <end position="156"/>
    </location>
</feature>
<dbReference type="OrthoDB" id="7707524at2"/>
<organism evidence="2 3">
    <name type="scientific">Arboricoccus pini</name>
    <dbReference type="NCBI Taxonomy" id="1963835"/>
    <lineage>
        <taxon>Bacteria</taxon>
        <taxon>Pseudomonadati</taxon>
        <taxon>Pseudomonadota</taxon>
        <taxon>Alphaproteobacteria</taxon>
        <taxon>Geminicoccales</taxon>
        <taxon>Geminicoccaceae</taxon>
        <taxon>Arboricoccus</taxon>
    </lineage>
</organism>
<reference evidence="2 3" key="1">
    <citation type="submission" date="2017-06" db="EMBL/GenBank/DDBJ databases">
        <authorList>
            <person name="Kim H.J."/>
            <person name="Triplett B.A."/>
        </authorList>
    </citation>
    <scope>NUCLEOTIDE SEQUENCE [LARGE SCALE GENOMIC DNA]</scope>
    <source>
        <strain evidence="2 3">B29T1</strain>
    </source>
</reference>
<sequence length="156" mass="16612">MFTRLLPSAALCLALAVTPALAEETPTAPPAQSGAGGKVTIELNKLEPVDQACRIYLLLRNDTDVDFTALQLELVSFGADGVINQRVAVDLAPLQPKKTLVKLFDVQSTACDSVTRLLLNDTLRCEGSQGGAAPAEIKECLAFLAPSSKGKVEFWK</sequence>
<dbReference type="RefSeq" id="WP_088560722.1">
    <property type="nucleotide sequence ID" value="NZ_FYEH01000004.1"/>
</dbReference>
<keyword evidence="3" id="KW-1185">Reference proteome</keyword>
<protein>
    <recommendedName>
        <fullName evidence="4">Tat pathway signal sequence domain protein</fullName>
    </recommendedName>
</protein>
<name>A0A212QYI2_9PROT</name>
<dbReference type="Proteomes" id="UP000197065">
    <property type="component" value="Unassembled WGS sequence"/>
</dbReference>
<evidence type="ECO:0000256" key="1">
    <source>
        <dbReference type="SAM" id="SignalP"/>
    </source>
</evidence>
<dbReference type="EMBL" id="FYEH01000004">
    <property type="protein sequence ID" value="SNB64775.1"/>
    <property type="molecule type" value="Genomic_DNA"/>
</dbReference>
<accession>A0A212QYI2</accession>
<dbReference type="AlphaFoldDB" id="A0A212QYI2"/>
<proteinExistence type="predicted"/>
<evidence type="ECO:0008006" key="4">
    <source>
        <dbReference type="Google" id="ProtNLM"/>
    </source>
</evidence>
<feature type="signal peptide" evidence="1">
    <location>
        <begin position="1"/>
        <end position="22"/>
    </location>
</feature>
<evidence type="ECO:0000313" key="2">
    <source>
        <dbReference type="EMBL" id="SNB64775.1"/>
    </source>
</evidence>
<evidence type="ECO:0000313" key="3">
    <source>
        <dbReference type="Proteomes" id="UP000197065"/>
    </source>
</evidence>